<dbReference type="InterPro" id="IPR022025">
    <property type="entry name" value="Amidoligase_2"/>
</dbReference>
<accession>A0A1Y5T155</accession>
<sequence>MDQNVTETALALDAFPPLPGADGDERKDGRRTGIEIEFGDLDDEPAAAILRDCLGGDLSHPKAGQWRLEDSRIGGLDLYLDTRLRPEATSEGAELAVDIARRVVPLEIVTEPLARSRLPLVERMMDALSDAGASGSRDGLLYGFGLHLNVELADPENGTDMPRTALAFALLEPWLRARDPLDVSRRVLPFTRIFPGAFVDALAEMGGDADLGHLLDAVDAHISDRNHGLDLLPAYAHLAPDRFARRQAEAGAVKARPTYHYRMPETRFGTPGWSLGYEWRRWILAERVAADPDCLSRLCALRGDFENVPLRPPHQDWQDRMTEALGPLAQLAPEGGPGAPQ</sequence>
<evidence type="ECO:0000313" key="2">
    <source>
        <dbReference type="EMBL" id="SLN53066.1"/>
    </source>
</evidence>
<protein>
    <submittedName>
        <fullName evidence="2">Putative amidoligase enzyme</fullName>
    </submittedName>
</protein>
<evidence type="ECO:0000313" key="3">
    <source>
        <dbReference type="Proteomes" id="UP000193900"/>
    </source>
</evidence>
<feature type="region of interest" description="Disordered" evidence="1">
    <location>
        <begin position="1"/>
        <end position="29"/>
    </location>
</feature>
<name>A0A1Y5T155_9RHOB</name>
<dbReference type="AlphaFoldDB" id="A0A1Y5T155"/>
<dbReference type="GO" id="GO:0016874">
    <property type="term" value="F:ligase activity"/>
    <property type="evidence" value="ECO:0007669"/>
    <property type="project" value="UniProtKB-KW"/>
</dbReference>
<dbReference type="Pfam" id="PF12224">
    <property type="entry name" value="Amidoligase_2"/>
    <property type="match status" value="1"/>
</dbReference>
<dbReference type="EMBL" id="FWFZ01000010">
    <property type="protein sequence ID" value="SLN53066.1"/>
    <property type="molecule type" value="Genomic_DNA"/>
</dbReference>
<proteinExistence type="predicted"/>
<dbReference type="Proteomes" id="UP000193900">
    <property type="component" value="Unassembled WGS sequence"/>
</dbReference>
<reference evidence="2 3" key="1">
    <citation type="submission" date="2017-03" db="EMBL/GenBank/DDBJ databases">
        <authorList>
            <person name="Afonso C.L."/>
            <person name="Miller P.J."/>
            <person name="Scott M.A."/>
            <person name="Spackman E."/>
            <person name="Goraichik I."/>
            <person name="Dimitrov K.M."/>
            <person name="Suarez D.L."/>
            <person name="Swayne D.E."/>
        </authorList>
    </citation>
    <scope>NUCLEOTIDE SEQUENCE [LARGE SCALE GENOMIC DNA]</scope>
    <source>
        <strain evidence="2 3">CECT 7023</strain>
    </source>
</reference>
<gene>
    <name evidence="2" type="ORF">ROA7023_02346</name>
</gene>
<keyword evidence="2" id="KW-0436">Ligase</keyword>
<keyword evidence="3" id="KW-1185">Reference proteome</keyword>
<evidence type="ECO:0000256" key="1">
    <source>
        <dbReference type="SAM" id="MobiDB-lite"/>
    </source>
</evidence>
<organism evidence="2 3">
    <name type="scientific">Roseisalinus antarcticus</name>
    <dbReference type="NCBI Taxonomy" id="254357"/>
    <lineage>
        <taxon>Bacteria</taxon>
        <taxon>Pseudomonadati</taxon>
        <taxon>Pseudomonadota</taxon>
        <taxon>Alphaproteobacteria</taxon>
        <taxon>Rhodobacterales</taxon>
        <taxon>Roseobacteraceae</taxon>
        <taxon>Roseisalinus</taxon>
    </lineage>
</organism>